<organism evidence="1 2">
    <name type="scientific">Colletotrichum tofieldiae</name>
    <dbReference type="NCBI Taxonomy" id="708197"/>
    <lineage>
        <taxon>Eukaryota</taxon>
        <taxon>Fungi</taxon>
        <taxon>Dikarya</taxon>
        <taxon>Ascomycota</taxon>
        <taxon>Pezizomycotina</taxon>
        <taxon>Sordariomycetes</taxon>
        <taxon>Hypocreomycetidae</taxon>
        <taxon>Glomerellales</taxon>
        <taxon>Glomerellaceae</taxon>
        <taxon>Colletotrichum</taxon>
        <taxon>Colletotrichum spaethianum species complex</taxon>
    </lineage>
</organism>
<dbReference type="EMBL" id="LFIV01000131">
    <property type="protein sequence ID" value="KZL68041.1"/>
    <property type="molecule type" value="Genomic_DNA"/>
</dbReference>
<sequence length="127" mass="14186">MLGWWHCSPLSGAVETLDLEVRPLGIKTIIVEPGFFRTELLNESNTVYVDTEIDEYKPVVSKLYAQFKGAHHQQPEILPRSEGVPSTKSFPPSLALGPDAVTQLRKKCTDTVDLLDRWEAVSADTTF</sequence>
<keyword evidence="2" id="KW-1185">Reference proteome</keyword>
<comment type="caution">
    <text evidence="1">The sequence shown here is derived from an EMBL/GenBank/DDBJ whole genome shotgun (WGS) entry which is preliminary data.</text>
</comment>
<evidence type="ECO:0000313" key="1">
    <source>
        <dbReference type="EMBL" id="KZL68041.1"/>
    </source>
</evidence>
<evidence type="ECO:0000313" key="2">
    <source>
        <dbReference type="Proteomes" id="UP000076552"/>
    </source>
</evidence>
<gene>
    <name evidence="1" type="ORF">CT0861_04164</name>
</gene>
<name>A0A166QKB7_9PEZI</name>
<dbReference type="Proteomes" id="UP000076552">
    <property type="component" value="Unassembled WGS sequence"/>
</dbReference>
<dbReference type="Gene3D" id="3.40.50.720">
    <property type="entry name" value="NAD(P)-binding Rossmann-like Domain"/>
    <property type="match status" value="1"/>
</dbReference>
<reference evidence="1 2" key="1">
    <citation type="submission" date="2015-06" db="EMBL/GenBank/DDBJ databases">
        <title>Survival trade-offs in plant roots during colonization by closely related pathogenic and mutualistic fungi.</title>
        <authorList>
            <person name="Hacquard S."/>
            <person name="Kracher B."/>
            <person name="Hiruma K."/>
            <person name="Weinman A."/>
            <person name="Muench P."/>
            <person name="Garrido Oter R."/>
            <person name="Ver Loren van Themaat E."/>
            <person name="Dallerey J.-F."/>
            <person name="Damm U."/>
            <person name="Henrissat B."/>
            <person name="Lespinet O."/>
            <person name="Thon M."/>
            <person name="Kemen E."/>
            <person name="McHardy A.C."/>
            <person name="Schulze-Lefert P."/>
            <person name="O'Connell R.J."/>
        </authorList>
    </citation>
    <scope>NUCLEOTIDE SEQUENCE [LARGE SCALE GENOMIC DNA]</scope>
    <source>
        <strain evidence="1 2">0861</strain>
    </source>
</reference>
<proteinExistence type="predicted"/>
<dbReference type="AlphaFoldDB" id="A0A166QKB7"/>
<accession>A0A166QKB7</accession>
<protein>
    <submittedName>
        <fullName evidence="1">Estradiol 17-beta-dehydrogenase</fullName>
    </submittedName>
</protein>